<accession>A0A4S3JS93</accession>
<sequence>MQQYSYHQFEQDSGDDSGKLYMSQVCERMPHRFDYFETSFSWLVGQTLFDWESDPAHPPRGIGK</sequence>
<protein>
    <submittedName>
        <fullName evidence="1">Uncharacterized protein</fullName>
    </submittedName>
</protein>
<reference evidence="1 2" key="1">
    <citation type="submission" date="2019-03" db="EMBL/GenBank/DDBJ databases">
        <title>The genome sequence of a newly discovered highly antifungal drug resistant Aspergillus species, Aspergillus tanneri NIH 1004.</title>
        <authorList>
            <person name="Mounaud S."/>
            <person name="Singh I."/>
            <person name="Joardar V."/>
            <person name="Pakala S."/>
            <person name="Pakala S."/>
            <person name="Venepally P."/>
            <person name="Hoover J."/>
            <person name="Nierman W."/>
            <person name="Chung J."/>
            <person name="Losada L."/>
        </authorList>
    </citation>
    <scope>NUCLEOTIDE SEQUENCE [LARGE SCALE GENOMIC DNA]</scope>
    <source>
        <strain evidence="1 2">NIH1004</strain>
    </source>
</reference>
<organism evidence="1 2">
    <name type="scientific">Aspergillus tanneri</name>
    <dbReference type="NCBI Taxonomy" id="1220188"/>
    <lineage>
        <taxon>Eukaryota</taxon>
        <taxon>Fungi</taxon>
        <taxon>Dikarya</taxon>
        <taxon>Ascomycota</taxon>
        <taxon>Pezizomycotina</taxon>
        <taxon>Eurotiomycetes</taxon>
        <taxon>Eurotiomycetidae</taxon>
        <taxon>Eurotiales</taxon>
        <taxon>Aspergillaceae</taxon>
        <taxon>Aspergillus</taxon>
        <taxon>Aspergillus subgen. Circumdati</taxon>
    </lineage>
</organism>
<proteinExistence type="predicted"/>
<dbReference type="VEuPathDB" id="FungiDB:EYZ11_002141"/>
<keyword evidence="2" id="KW-1185">Reference proteome</keyword>
<gene>
    <name evidence="1" type="ORF">EYZ11_002141</name>
</gene>
<dbReference type="AlphaFoldDB" id="A0A4S3JS93"/>
<comment type="caution">
    <text evidence="1">The sequence shown here is derived from an EMBL/GenBank/DDBJ whole genome shotgun (WGS) entry which is preliminary data.</text>
</comment>
<evidence type="ECO:0000313" key="2">
    <source>
        <dbReference type="Proteomes" id="UP000308092"/>
    </source>
</evidence>
<evidence type="ECO:0000313" key="1">
    <source>
        <dbReference type="EMBL" id="THC98360.1"/>
    </source>
</evidence>
<name>A0A4S3JS93_9EURO</name>
<dbReference type="EMBL" id="SOSA01000046">
    <property type="protein sequence ID" value="THC98360.1"/>
    <property type="molecule type" value="Genomic_DNA"/>
</dbReference>
<dbReference type="Proteomes" id="UP000308092">
    <property type="component" value="Unassembled WGS sequence"/>
</dbReference>